<sequence>MDTFLFNPIHHLNVSHRLLLLFLAPSYIPAAILCLGDTRILNTSIVKSIICIEKERQALLIYPGDFGDPFPCEFANFKSLEYLHLCFKRSNSRSLFLSPSGNNFEEKGRGGG</sequence>
<evidence type="ECO:0000313" key="1">
    <source>
        <dbReference type="EMBL" id="RXH98538.1"/>
    </source>
</evidence>
<protein>
    <submittedName>
        <fullName evidence="1">Uncharacterized protein</fullName>
    </submittedName>
</protein>
<evidence type="ECO:0000313" key="2">
    <source>
        <dbReference type="Proteomes" id="UP000290289"/>
    </source>
</evidence>
<gene>
    <name evidence="1" type="ORF">DVH24_010863</name>
</gene>
<name>A0A498JRZ3_MALDO</name>
<comment type="caution">
    <text evidence="1">The sequence shown here is derived from an EMBL/GenBank/DDBJ whole genome shotgun (WGS) entry which is preliminary data.</text>
</comment>
<accession>A0A498JRZ3</accession>
<proteinExistence type="predicted"/>
<dbReference type="AlphaFoldDB" id="A0A498JRZ3"/>
<reference evidence="1 2" key="1">
    <citation type="submission" date="2018-10" db="EMBL/GenBank/DDBJ databases">
        <title>A high-quality apple genome assembly.</title>
        <authorList>
            <person name="Hu J."/>
        </authorList>
    </citation>
    <scope>NUCLEOTIDE SEQUENCE [LARGE SCALE GENOMIC DNA]</scope>
    <source>
        <strain evidence="2">cv. HFTH1</strain>
        <tissue evidence="1">Young leaf</tissue>
    </source>
</reference>
<organism evidence="1 2">
    <name type="scientific">Malus domestica</name>
    <name type="common">Apple</name>
    <name type="synonym">Pyrus malus</name>
    <dbReference type="NCBI Taxonomy" id="3750"/>
    <lineage>
        <taxon>Eukaryota</taxon>
        <taxon>Viridiplantae</taxon>
        <taxon>Streptophyta</taxon>
        <taxon>Embryophyta</taxon>
        <taxon>Tracheophyta</taxon>
        <taxon>Spermatophyta</taxon>
        <taxon>Magnoliopsida</taxon>
        <taxon>eudicotyledons</taxon>
        <taxon>Gunneridae</taxon>
        <taxon>Pentapetalae</taxon>
        <taxon>rosids</taxon>
        <taxon>fabids</taxon>
        <taxon>Rosales</taxon>
        <taxon>Rosaceae</taxon>
        <taxon>Amygdaloideae</taxon>
        <taxon>Maleae</taxon>
        <taxon>Malus</taxon>
    </lineage>
</organism>
<dbReference type="EMBL" id="RDQH01000331">
    <property type="protein sequence ID" value="RXH98538.1"/>
    <property type="molecule type" value="Genomic_DNA"/>
</dbReference>
<dbReference type="Proteomes" id="UP000290289">
    <property type="component" value="Chromosome 5"/>
</dbReference>
<keyword evidence="2" id="KW-1185">Reference proteome</keyword>